<keyword evidence="1" id="KW-0472">Membrane</keyword>
<dbReference type="EMBL" id="VIFK01000006">
    <property type="protein sequence ID" value="TQF00703.1"/>
    <property type="molecule type" value="Genomic_DNA"/>
</dbReference>
<comment type="caution">
    <text evidence="2">The sequence shown here is derived from an EMBL/GenBank/DDBJ whole genome shotgun (WGS) entry which is preliminary data.</text>
</comment>
<feature type="transmembrane region" description="Helical" evidence="1">
    <location>
        <begin position="130"/>
        <end position="148"/>
    </location>
</feature>
<gene>
    <name evidence="2" type="ORF">FKY71_01940</name>
</gene>
<protein>
    <recommendedName>
        <fullName evidence="4">Mechanosensitive ion channel protein MscS</fullName>
    </recommendedName>
</protein>
<feature type="transmembrane region" description="Helical" evidence="1">
    <location>
        <begin position="197"/>
        <end position="216"/>
    </location>
</feature>
<feature type="transmembrane region" description="Helical" evidence="1">
    <location>
        <begin position="245"/>
        <end position="264"/>
    </location>
</feature>
<feature type="transmembrane region" description="Helical" evidence="1">
    <location>
        <begin position="345"/>
        <end position="365"/>
    </location>
</feature>
<sequence length="375" mass="41163">MTEHTSLGSAVRQAGFIVLAVIVAPALGLWLTGGDPTAFLRFPPRPLEAAPGSFTPPVFAVYLLAIVAVLGPFIVRVLRSSPDPRVGAAQAPRRPYPRWGWWGVGLLAVSWLIAWVPIPGLEEARRLSFTPLWVGYTIAISAWVAARGGRCLLLEAPKRFLALFPASAVFWYLFEYLNQFTGNWIYAGTGVADGEALNWFLRSALPFSTVLPAVLVTRDWFATWPRLSAGLDHFAPIRPVRPRRVALIAWVAGFSGLAAVAVWPTALYSLLWTAPPLLMVAGQALAGERHVFSTVARGDWRGPWLAVMAALFCGLCWELWNIFSLARWTYHIPHAQVLHVFEMPLLGYAGYLPFGITCVVAAQLLTGQSPGLEKR</sequence>
<feature type="transmembrane region" description="Helical" evidence="1">
    <location>
        <begin position="304"/>
        <end position="325"/>
    </location>
</feature>
<keyword evidence="1" id="KW-0812">Transmembrane</keyword>
<evidence type="ECO:0000313" key="3">
    <source>
        <dbReference type="Proteomes" id="UP000315400"/>
    </source>
</evidence>
<feature type="transmembrane region" description="Helical" evidence="1">
    <location>
        <begin position="99"/>
        <end position="118"/>
    </location>
</feature>
<dbReference type="STRING" id="1260251.SPISAL_06270"/>
<evidence type="ECO:0000313" key="2">
    <source>
        <dbReference type="EMBL" id="TQF00703.1"/>
    </source>
</evidence>
<proteinExistence type="predicted"/>
<keyword evidence="1" id="KW-1133">Transmembrane helix</keyword>
<feature type="transmembrane region" description="Helical" evidence="1">
    <location>
        <begin position="160"/>
        <end position="177"/>
    </location>
</feature>
<dbReference type="Proteomes" id="UP000315400">
    <property type="component" value="Unassembled WGS sequence"/>
</dbReference>
<organism evidence="2 3">
    <name type="scientific">Spiribacter salinus</name>
    <dbReference type="NCBI Taxonomy" id="1335746"/>
    <lineage>
        <taxon>Bacteria</taxon>
        <taxon>Pseudomonadati</taxon>
        <taxon>Pseudomonadota</taxon>
        <taxon>Gammaproteobacteria</taxon>
        <taxon>Chromatiales</taxon>
        <taxon>Ectothiorhodospiraceae</taxon>
        <taxon>Spiribacter</taxon>
    </lineage>
</organism>
<feature type="transmembrane region" description="Helical" evidence="1">
    <location>
        <begin position="54"/>
        <end position="78"/>
    </location>
</feature>
<name>A0A540VVC2_9GAMM</name>
<reference evidence="2 3" key="1">
    <citation type="submission" date="2019-06" db="EMBL/GenBank/DDBJ databases">
        <title>Metagenome assembled Genome of Spiribacter salinus SL48-SHIP from the microbial mat of Salt Lake 48 (Novosibirsk region, Russia).</title>
        <authorList>
            <person name="Shipova A."/>
            <person name="Rozanov A.S."/>
            <person name="Bryanskaya A.V."/>
            <person name="Peltek S.E."/>
        </authorList>
    </citation>
    <scope>NUCLEOTIDE SEQUENCE [LARGE SCALE GENOMIC DNA]</scope>
    <source>
        <strain evidence="2">SL48-SHIP-2</strain>
    </source>
</reference>
<evidence type="ECO:0008006" key="4">
    <source>
        <dbReference type="Google" id="ProtNLM"/>
    </source>
</evidence>
<feature type="transmembrane region" description="Helical" evidence="1">
    <location>
        <begin position="14"/>
        <end position="34"/>
    </location>
</feature>
<evidence type="ECO:0000256" key="1">
    <source>
        <dbReference type="SAM" id="Phobius"/>
    </source>
</evidence>
<dbReference type="AlphaFoldDB" id="A0A540VVC2"/>
<accession>A0A540VVC2</accession>